<dbReference type="OrthoDB" id="9984553at2"/>
<dbReference type="Proteomes" id="UP000182306">
    <property type="component" value="Chromosome"/>
</dbReference>
<evidence type="ECO:0000313" key="1">
    <source>
        <dbReference type="EMBL" id="APG91057.1"/>
    </source>
</evidence>
<organism evidence="1 2">
    <name type="scientific">Sinorhizobium americanum</name>
    <dbReference type="NCBI Taxonomy" id="194963"/>
    <lineage>
        <taxon>Bacteria</taxon>
        <taxon>Pseudomonadati</taxon>
        <taxon>Pseudomonadota</taxon>
        <taxon>Alphaproteobacteria</taxon>
        <taxon>Hyphomicrobiales</taxon>
        <taxon>Rhizobiaceae</taxon>
        <taxon>Sinorhizobium/Ensifer group</taxon>
        <taxon>Sinorhizobium</taxon>
    </lineage>
</organism>
<dbReference type="RefSeq" id="WP_064253623.1">
    <property type="nucleotide sequence ID" value="NZ_CP013107.1"/>
</dbReference>
<keyword evidence="2" id="KW-1185">Reference proteome</keyword>
<proteinExistence type="predicted"/>
<reference evidence="1 2" key="1">
    <citation type="submission" date="2015-10" db="EMBL/GenBank/DDBJ databases">
        <title>Genomic differences between typical nodule nitrogen-fixing rhizobial strains and those coming from bean seeds.</title>
        <authorList>
            <person name="Peralta H."/>
            <person name="Aguilar-Vera A."/>
            <person name="Diaz R."/>
            <person name="Mora Y."/>
            <person name="Martinez-Batallar G."/>
            <person name="Salazar E."/>
            <person name="Vargas-Lagunas C."/>
            <person name="Encarnacion S."/>
            <person name="Girard L."/>
            <person name="Mora J."/>
        </authorList>
    </citation>
    <scope>NUCLEOTIDE SEQUENCE [LARGE SCALE GENOMIC DNA]</scope>
    <source>
        <strain evidence="1 2">CFNEI 73</strain>
    </source>
</reference>
<protein>
    <submittedName>
        <fullName evidence="1">Uncharacterized protein</fullName>
    </submittedName>
</protein>
<accession>A0A1L3LLV3</accession>
<dbReference type="STRING" id="194963.SAMCFNEI73_Ch1765"/>
<dbReference type="AlphaFoldDB" id="A0A1L3LLV3"/>
<dbReference type="KEGG" id="same:SAMCFNEI73_Ch1765"/>
<gene>
    <name evidence="1" type="ORF">SAMCFNEI73_Ch1765</name>
</gene>
<evidence type="ECO:0000313" key="2">
    <source>
        <dbReference type="Proteomes" id="UP000182306"/>
    </source>
</evidence>
<dbReference type="EMBL" id="CP013107">
    <property type="protein sequence ID" value="APG91057.1"/>
    <property type="molecule type" value="Genomic_DNA"/>
</dbReference>
<sequence>MVAEPGSYRSPTGPNGEYETFDECAARRQSEAAARKREAGLEQRLAALEVHVADVVEASRRLFTKARESTDARIAELTEATELGIGDLRGEVDELFRDAQSDFSDFLKDARAMLRQLQSEASERRTQLAAVKRDYERLALEVEKLRQELADERGKGLRAVR</sequence>
<name>A0A1L3LLV3_9HYPH</name>